<evidence type="ECO:0000256" key="4">
    <source>
        <dbReference type="ARBA" id="ARBA00022692"/>
    </source>
</evidence>
<dbReference type="PANTHER" id="PTHR43840">
    <property type="entry name" value="MITOCHONDRIAL METAL TRANSPORTER 1-RELATED"/>
    <property type="match status" value="1"/>
</dbReference>
<evidence type="ECO:0000256" key="1">
    <source>
        <dbReference type="ARBA" id="ARBA00004141"/>
    </source>
</evidence>
<organism evidence="10 11">
    <name type="scientific">Clostridium tepidiprofundi DSM 19306</name>
    <dbReference type="NCBI Taxonomy" id="1121338"/>
    <lineage>
        <taxon>Bacteria</taxon>
        <taxon>Bacillati</taxon>
        <taxon>Bacillota</taxon>
        <taxon>Clostridia</taxon>
        <taxon>Eubacteriales</taxon>
        <taxon>Clostridiaceae</taxon>
        <taxon>Clostridium</taxon>
    </lineage>
</organism>
<dbReference type="InterPro" id="IPR002524">
    <property type="entry name" value="Cation_efflux"/>
</dbReference>
<dbReference type="Proteomes" id="UP000075531">
    <property type="component" value="Unassembled WGS sequence"/>
</dbReference>
<comment type="similarity">
    <text evidence="2">Belongs to the cation diffusion facilitator (CDF) transporter (TC 2.A.4) family.</text>
</comment>
<feature type="domain" description="Cation efflux protein cytoplasmic" evidence="9">
    <location>
        <begin position="228"/>
        <end position="304"/>
    </location>
</feature>
<keyword evidence="5 7" id="KW-1133">Transmembrane helix</keyword>
<gene>
    <name evidence="10" type="primary">fieF</name>
    <name evidence="10" type="ORF">CLTEP_21630</name>
</gene>
<reference evidence="10 11" key="1">
    <citation type="submission" date="2016-02" db="EMBL/GenBank/DDBJ databases">
        <title>Genome sequence of Clostridium tepidiprofundi DSM 19306.</title>
        <authorList>
            <person name="Poehlein A."/>
            <person name="Daniel R."/>
        </authorList>
    </citation>
    <scope>NUCLEOTIDE SEQUENCE [LARGE SCALE GENOMIC DNA]</scope>
    <source>
        <strain evidence="10 11">DSM 19306</strain>
    </source>
</reference>
<dbReference type="NCBIfam" id="TIGR01297">
    <property type="entry name" value="CDF"/>
    <property type="match status" value="1"/>
</dbReference>
<feature type="domain" description="Cation efflux protein transmembrane" evidence="8">
    <location>
        <begin position="32"/>
        <end position="224"/>
    </location>
</feature>
<evidence type="ECO:0000313" key="11">
    <source>
        <dbReference type="Proteomes" id="UP000075531"/>
    </source>
</evidence>
<dbReference type="InterPro" id="IPR058533">
    <property type="entry name" value="Cation_efflux_TM"/>
</dbReference>
<feature type="transmembrane region" description="Helical" evidence="7">
    <location>
        <begin position="129"/>
        <end position="149"/>
    </location>
</feature>
<feature type="transmembrane region" description="Helical" evidence="7">
    <location>
        <begin position="98"/>
        <end position="117"/>
    </location>
</feature>
<comment type="subcellular location">
    <subcellularLocation>
        <location evidence="1">Membrane</location>
        <topology evidence="1">Multi-pass membrane protein</topology>
    </subcellularLocation>
</comment>
<evidence type="ECO:0000259" key="8">
    <source>
        <dbReference type="Pfam" id="PF01545"/>
    </source>
</evidence>
<dbReference type="OrthoDB" id="9806522at2"/>
<proteinExistence type="inferred from homology"/>
<comment type="caution">
    <text evidence="10">The sequence shown here is derived from an EMBL/GenBank/DDBJ whole genome shotgun (WGS) entry which is preliminary data.</text>
</comment>
<keyword evidence="6 7" id="KW-0472">Membrane</keyword>
<dbReference type="InterPro" id="IPR027469">
    <property type="entry name" value="Cation_efflux_TMD_sf"/>
</dbReference>
<dbReference type="PATRIC" id="fig|1121338.3.peg.2253"/>
<feature type="transmembrane region" description="Helical" evidence="7">
    <location>
        <begin position="26"/>
        <end position="44"/>
    </location>
</feature>
<keyword evidence="11" id="KW-1185">Reference proteome</keyword>
<name>A0A151B0C4_9CLOT</name>
<dbReference type="SUPFAM" id="SSF161111">
    <property type="entry name" value="Cation efflux protein transmembrane domain-like"/>
    <property type="match status" value="1"/>
</dbReference>
<evidence type="ECO:0000256" key="3">
    <source>
        <dbReference type="ARBA" id="ARBA00022448"/>
    </source>
</evidence>
<dbReference type="InterPro" id="IPR050291">
    <property type="entry name" value="CDF_Transporter"/>
</dbReference>
<dbReference type="InterPro" id="IPR027470">
    <property type="entry name" value="Cation_efflux_CTD"/>
</dbReference>
<evidence type="ECO:0000256" key="6">
    <source>
        <dbReference type="ARBA" id="ARBA00023136"/>
    </source>
</evidence>
<feature type="transmembrane region" description="Helical" evidence="7">
    <location>
        <begin position="198"/>
        <end position="216"/>
    </location>
</feature>
<sequence length="395" mass="44126">MISKFLVKHFIKNYEKTNDIKVRNSYGYLGGIVGVILNIILFCIKFSLGLISHSIAITADAFNNLSDSASSLITILGFKLSNKPADKEHPFGHGRIEYISALVVAFLVLMVGLEFIKTSFNRILHPTKINFNIAIFILILLSICLKLWISKFNLFLSKAINSQALKASSSDAFADVITSSVVALSLLLSRWVTFPIDGYIGIVVALFIVYSGISLIKETLDPLLGEPPDPNLVTNIQSSLLEYEYITGVHDLIIHNYGPNKCIASIHAEVPCDESIVKIHEIIDKAEKEISQKLGISLVIHMDPINTNDVEVNTAKKEIENLIKFFPIIDSIHDFRIVGEGNYKNYIFDVVIKSDVIFNSSDEENLKTEINKKLREIHPNCSAIITVDRNYISIK</sequence>
<keyword evidence="3" id="KW-0813">Transport</keyword>
<dbReference type="PANTHER" id="PTHR43840:SF15">
    <property type="entry name" value="MITOCHONDRIAL METAL TRANSPORTER 1-RELATED"/>
    <property type="match status" value="1"/>
</dbReference>
<evidence type="ECO:0000313" key="10">
    <source>
        <dbReference type="EMBL" id="KYH33270.1"/>
    </source>
</evidence>
<evidence type="ECO:0000256" key="2">
    <source>
        <dbReference type="ARBA" id="ARBA00008114"/>
    </source>
</evidence>
<evidence type="ECO:0000256" key="7">
    <source>
        <dbReference type="SAM" id="Phobius"/>
    </source>
</evidence>
<protein>
    <submittedName>
        <fullName evidence="10">Ferrous-iron efflux pump FieF</fullName>
    </submittedName>
</protein>
<dbReference type="Pfam" id="PF01545">
    <property type="entry name" value="Cation_efflux"/>
    <property type="match status" value="1"/>
</dbReference>
<evidence type="ECO:0000256" key="5">
    <source>
        <dbReference type="ARBA" id="ARBA00022989"/>
    </source>
</evidence>
<dbReference type="RefSeq" id="WP_066826600.1">
    <property type="nucleotide sequence ID" value="NZ_LTBA01000034.1"/>
</dbReference>
<dbReference type="GO" id="GO:0016020">
    <property type="term" value="C:membrane"/>
    <property type="evidence" value="ECO:0007669"/>
    <property type="project" value="UniProtKB-SubCell"/>
</dbReference>
<dbReference type="GO" id="GO:0008324">
    <property type="term" value="F:monoatomic cation transmembrane transporter activity"/>
    <property type="evidence" value="ECO:0007669"/>
    <property type="project" value="InterPro"/>
</dbReference>
<dbReference type="InterPro" id="IPR036837">
    <property type="entry name" value="Cation_efflux_CTD_sf"/>
</dbReference>
<dbReference type="SUPFAM" id="SSF160240">
    <property type="entry name" value="Cation efflux protein cytoplasmic domain-like"/>
    <property type="match status" value="1"/>
</dbReference>
<dbReference type="Gene3D" id="3.30.70.1350">
    <property type="entry name" value="Cation efflux protein, cytoplasmic domain"/>
    <property type="match status" value="1"/>
</dbReference>
<dbReference type="STRING" id="1121338.CLTEP_21630"/>
<dbReference type="AlphaFoldDB" id="A0A151B0C4"/>
<dbReference type="Pfam" id="PF16916">
    <property type="entry name" value="ZT_dimer"/>
    <property type="match status" value="1"/>
</dbReference>
<dbReference type="Gene3D" id="1.20.1510.10">
    <property type="entry name" value="Cation efflux protein transmembrane domain"/>
    <property type="match status" value="1"/>
</dbReference>
<evidence type="ECO:0000259" key="9">
    <source>
        <dbReference type="Pfam" id="PF16916"/>
    </source>
</evidence>
<dbReference type="FunFam" id="1.20.1510.10:FF:000006">
    <property type="entry name" value="Divalent cation efflux transporter"/>
    <property type="match status" value="1"/>
</dbReference>
<accession>A0A151B0C4</accession>
<dbReference type="EMBL" id="LTBA01000034">
    <property type="protein sequence ID" value="KYH33270.1"/>
    <property type="molecule type" value="Genomic_DNA"/>
</dbReference>
<keyword evidence="4 7" id="KW-0812">Transmembrane</keyword>